<dbReference type="Gene3D" id="2.170.130.10">
    <property type="entry name" value="TonB-dependent receptor, plug domain"/>
    <property type="match status" value="1"/>
</dbReference>
<comment type="similarity">
    <text evidence="2 10 11">Belongs to the TonB-dependent receptor family.</text>
</comment>
<feature type="signal peptide" evidence="12">
    <location>
        <begin position="1"/>
        <end position="25"/>
    </location>
</feature>
<evidence type="ECO:0000313" key="15">
    <source>
        <dbReference type="EMBL" id="MCS0659391.1"/>
    </source>
</evidence>
<sequence>MQCKMKSLPLAVVGALTVLAVPAMAQDATANQPAVQRVVVTGSLISRADKETPAPVQVLTAEDLAKSGHTSVAEVLSSLSANGQGTLGTGFAGAFANGAAGVSLRGLTVGLTLVLIDGHRMAPYPLSDDAQRQFVDITSIPFDAVERIEVLKDGASDIYGSDAVAGVVNVILKKTYKGTSVKADVGNSQHGGGKTHKVGIISGFGDLVEDGYNAFVSAEFRHADAIKVYQRDSQFWASGDWRALGGVSQQRGVPSALNSFLAPGSSPFFYNPTGTGGVKNPANFQFLDPSCNYDKYMAGGCWVRDTVSNLQPESQNVNLLAGFTKKLGEDWTLAVKASQFRRTGINARGLPTTFSASSFTGNTALIPGQGPNIVNIYGSTVFPATYPLNKLGAPARLYGQIPDIGPDRTQDNTSTAQRLAVDLTGSWMGWDIGAAGGLTKVEVKDRYSGYVNRYALYQALNRATNPFNPLGGNSPADMAVISPRFVNVTESKLQFAELHGTRELMQLPGGPLSIATGLSWTHKDLNAPPASLLSQGVVGNGSAYAFGKETDTAAFAELAGSPVKNLETSVSARYDHYDTYGNSFTPGAKFKWTATPMLSIRGTFAKGFRAPNAAEVGTASAFFSFHGIDDPILCKDGNPKTAGNVPSACGYTPTFVQLTTKDLQPETSKSYTLGAILEPSRDINASLDYYKIDVRNQINTASGLPGFVPSYVRNQPFPVDIADGKGGTVQGIPSVGTIAYATSGYVNAGRTMTTGAELDLRARHRFGDLGTGRAELVLTHMISYQITNAGTTVELAGTHGPAVIGGDTGSPKNRANLTLGWDRGPMSLTATVNWVDSYSALDPAQGAAAMDCSHAASVVGNRNYFFGSVTPPQFCRISSFATTDLNLSYKLSPNLTLRGSILNLFDKQPPIDVATYGNSGALTAYNASLHQSGAVGRFFSMGLNYQF</sequence>
<dbReference type="PROSITE" id="PS52016">
    <property type="entry name" value="TONB_DEPENDENT_REC_3"/>
    <property type="match status" value="1"/>
</dbReference>
<reference evidence="15 16" key="1">
    <citation type="submission" date="2022-08" db="EMBL/GenBank/DDBJ databases">
        <title>Reclassification of Massilia species as members of the genera Telluria, Duganella, Pseudoduganella, Mokoshia gen. nov. and Zemynaea gen. nov. using orthogonal and non-orthogonal genome-based approaches.</title>
        <authorList>
            <person name="Bowman J.P."/>
        </authorList>
    </citation>
    <scope>NUCLEOTIDE SEQUENCE [LARGE SCALE GENOMIC DNA]</scope>
    <source>
        <strain evidence="15 16">JCM 31606</strain>
    </source>
</reference>
<name>A0ABT2D0N6_9BURK</name>
<dbReference type="PANTHER" id="PTHR47234">
    <property type="match status" value="1"/>
</dbReference>
<comment type="caution">
    <text evidence="15">The sequence shown here is derived from an EMBL/GenBank/DDBJ whole genome shotgun (WGS) entry which is preliminary data.</text>
</comment>
<dbReference type="Pfam" id="PF00593">
    <property type="entry name" value="TonB_dep_Rec_b-barrel"/>
    <property type="match status" value="1"/>
</dbReference>
<dbReference type="PANTHER" id="PTHR47234:SF1">
    <property type="entry name" value="TONB-DEPENDENT RECEPTOR"/>
    <property type="match status" value="1"/>
</dbReference>
<organism evidence="15 16">
    <name type="scientific">Massilia terrae</name>
    <dbReference type="NCBI Taxonomy" id="1811224"/>
    <lineage>
        <taxon>Bacteria</taxon>
        <taxon>Pseudomonadati</taxon>
        <taxon>Pseudomonadota</taxon>
        <taxon>Betaproteobacteria</taxon>
        <taxon>Burkholderiales</taxon>
        <taxon>Oxalobacteraceae</taxon>
        <taxon>Telluria group</taxon>
        <taxon>Massilia</taxon>
    </lineage>
</organism>
<evidence type="ECO:0000256" key="10">
    <source>
        <dbReference type="PROSITE-ProRule" id="PRU01360"/>
    </source>
</evidence>
<dbReference type="InterPro" id="IPR000531">
    <property type="entry name" value="Beta-barrel_TonB"/>
</dbReference>
<feature type="domain" description="TonB-dependent receptor plug" evidence="14">
    <location>
        <begin position="50"/>
        <end position="167"/>
    </location>
</feature>
<dbReference type="RefSeq" id="WP_258812584.1">
    <property type="nucleotide sequence ID" value="NZ_JANUGU010000005.1"/>
</dbReference>
<evidence type="ECO:0000256" key="5">
    <source>
        <dbReference type="ARBA" id="ARBA00022692"/>
    </source>
</evidence>
<feature type="domain" description="TonB-dependent receptor-like beta-barrel" evidence="13">
    <location>
        <begin position="383"/>
        <end position="904"/>
    </location>
</feature>
<dbReference type="Gene3D" id="2.40.170.20">
    <property type="entry name" value="TonB-dependent receptor, beta-barrel domain"/>
    <property type="match status" value="1"/>
</dbReference>
<evidence type="ECO:0000256" key="8">
    <source>
        <dbReference type="ARBA" id="ARBA00023170"/>
    </source>
</evidence>
<proteinExistence type="inferred from homology"/>
<evidence type="ECO:0000256" key="2">
    <source>
        <dbReference type="ARBA" id="ARBA00009810"/>
    </source>
</evidence>
<dbReference type="InterPro" id="IPR036942">
    <property type="entry name" value="Beta-barrel_TonB_sf"/>
</dbReference>
<keyword evidence="6 11" id="KW-0798">TonB box</keyword>
<keyword evidence="5 10" id="KW-0812">Transmembrane</keyword>
<evidence type="ECO:0000256" key="11">
    <source>
        <dbReference type="RuleBase" id="RU003357"/>
    </source>
</evidence>
<dbReference type="CDD" id="cd01347">
    <property type="entry name" value="ligand_gated_channel"/>
    <property type="match status" value="1"/>
</dbReference>
<evidence type="ECO:0000256" key="9">
    <source>
        <dbReference type="ARBA" id="ARBA00023237"/>
    </source>
</evidence>
<dbReference type="Proteomes" id="UP001204621">
    <property type="component" value="Unassembled WGS sequence"/>
</dbReference>
<evidence type="ECO:0000256" key="4">
    <source>
        <dbReference type="ARBA" id="ARBA00022452"/>
    </source>
</evidence>
<keyword evidence="16" id="KW-1185">Reference proteome</keyword>
<comment type="subcellular location">
    <subcellularLocation>
        <location evidence="1 10">Cell outer membrane</location>
        <topology evidence="1 10">Multi-pass membrane protein</topology>
    </subcellularLocation>
</comment>
<feature type="chain" id="PRO_5045410858" evidence="12">
    <location>
        <begin position="26"/>
        <end position="947"/>
    </location>
</feature>
<dbReference type="InterPro" id="IPR012910">
    <property type="entry name" value="Plug_dom"/>
</dbReference>
<keyword evidence="12" id="KW-0732">Signal</keyword>
<protein>
    <submittedName>
        <fullName evidence="15">TonB-dependent receptor</fullName>
    </submittedName>
</protein>
<accession>A0ABT2D0N6</accession>
<dbReference type="EMBL" id="JANUGU010000005">
    <property type="protein sequence ID" value="MCS0659391.1"/>
    <property type="molecule type" value="Genomic_DNA"/>
</dbReference>
<dbReference type="Pfam" id="PF07715">
    <property type="entry name" value="Plug"/>
    <property type="match status" value="1"/>
</dbReference>
<evidence type="ECO:0000256" key="7">
    <source>
        <dbReference type="ARBA" id="ARBA00023136"/>
    </source>
</evidence>
<keyword evidence="9 10" id="KW-0998">Cell outer membrane</keyword>
<keyword evidence="4 10" id="KW-1134">Transmembrane beta strand</keyword>
<keyword evidence="8 15" id="KW-0675">Receptor</keyword>
<keyword evidence="3 10" id="KW-0813">Transport</keyword>
<evidence type="ECO:0000259" key="14">
    <source>
        <dbReference type="Pfam" id="PF07715"/>
    </source>
</evidence>
<keyword evidence="7 10" id="KW-0472">Membrane</keyword>
<evidence type="ECO:0000256" key="6">
    <source>
        <dbReference type="ARBA" id="ARBA00023077"/>
    </source>
</evidence>
<dbReference type="InterPro" id="IPR039426">
    <property type="entry name" value="TonB-dep_rcpt-like"/>
</dbReference>
<evidence type="ECO:0000256" key="3">
    <source>
        <dbReference type="ARBA" id="ARBA00022448"/>
    </source>
</evidence>
<evidence type="ECO:0000256" key="12">
    <source>
        <dbReference type="SAM" id="SignalP"/>
    </source>
</evidence>
<dbReference type="SUPFAM" id="SSF56935">
    <property type="entry name" value="Porins"/>
    <property type="match status" value="1"/>
</dbReference>
<dbReference type="InterPro" id="IPR037066">
    <property type="entry name" value="Plug_dom_sf"/>
</dbReference>
<evidence type="ECO:0000259" key="13">
    <source>
        <dbReference type="Pfam" id="PF00593"/>
    </source>
</evidence>
<evidence type="ECO:0000256" key="1">
    <source>
        <dbReference type="ARBA" id="ARBA00004571"/>
    </source>
</evidence>
<evidence type="ECO:0000313" key="16">
    <source>
        <dbReference type="Proteomes" id="UP001204621"/>
    </source>
</evidence>
<gene>
    <name evidence="15" type="ORF">NX778_15075</name>
</gene>